<evidence type="ECO:0000313" key="2">
    <source>
        <dbReference type="EMBL" id="CAD7645972.1"/>
    </source>
</evidence>
<organism evidence="2">
    <name type="scientific">Oppiella nova</name>
    <dbReference type="NCBI Taxonomy" id="334625"/>
    <lineage>
        <taxon>Eukaryota</taxon>
        <taxon>Metazoa</taxon>
        <taxon>Ecdysozoa</taxon>
        <taxon>Arthropoda</taxon>
        <taxon>Chelicerata</taxon>
        <taxon>Arachnida</taxon>
        <taxon>Acari</taxon>
        <taxon>Acariformes</taxon>
        <taxon>Sarcoptiformes</taxon>
        <taxon>Oribatida</taxon>
        <taxon>Brachypylina</taxon>
        <taxon>Oppioidea</taxon>
        <taxon>Oppiidae</taxon>
        <taxon>Oppiella</taxon>
    </lineage>
</organism>
<name>A0A7R9QID7_9ACAR</name>
<dbReference type="Proteomes" id="UP000728032">
    <property type="component" value="Unassembled WGS sequence"/>
</dbReference>
<protein>
    <submittedName>
        <fullName evidence="2">Uncharacterized protein</fullName>
    </submittedName>
</protein>
<dbReference type="OrthoDB" id="9992480at2759"/>
<gene>
    <name evidence="2" type="ORF">ONB1V03_LOCUS5489</name>
</gene>
<accession>A0A7R9QID7</accession>
<evidence type="ECO:0000313" key="3">
    <source>
        <dbReference type="Proteomes" id="UP000728032"/>
    </source>
</evidence>
<dbReference type="EMBL" id="OC917048">
    <property type="protein sequence ID" value="CAD7645972.1"/>
    <property type="molecule type" value="Genomic_DNA"/>
</dbReference>
<reference evidence="2" key="1">
    <citation type="submission" date="2020-11" db="EMBL/GenBank/DDBJ databases">
        <authorList>
            <person name="Tran Van P."/>
        </authorList>
    </citation>
    <scope>NUCLEOTIDE SEQUENCE</scope>
</reference>
<keyword evidence="3" id="KW-1185">Reference proteome</keyword>
<evidence type="ECO:0000256" key="1">
    <source>
        <dbReference type="SAM" id="MobiDB-lite"/>
    </source>
</evidence>
<dbReference type="EMBL" id="CAJPVJ010002223">
    <property type="protein sequence ID" value="CAG2165955.1"/>
    <property type="molecule type" value="Genomic_DNA"/>
</dbReference>
<dbReference type="AlphaFoldDB" id="A0A7R9QID7"/>
<proteinExistence type="predicted"/>
<feature type="region of interest" description="Disordered" evidence="1">
    <location>
        <begin position="65"/>
        <end position="90"/>
    </location>
</feature>
<sequence>MAFAIYLHRDNFQPEEPLILDKNITAESNVNFTFVDFVPCVIKRSGTVIPQCEVQYHTFREKHNDGYGEPMATEKPRLGSHKLRDSYSAL</sequence>